<evidence type="ECO:0000313" key="2">
    <source>
        <dbReference type="EMBL" id="CDM59242.1"/>
    </source>
</evidence>
<accession>W6RD80</accession>
<dbReference type="PATRIC" id="fig|348824.6.peg.3869"/>
<keyword evidence="3" id="KW-1185">Reference proteome</keyword>
<dbReference type="GO" id="GO:0004364">
    <property type="term" value="F:glutathione transferase activity"/>
    <property type="evidence" value="ECO:0007669"/>
    <property type="project" value="UniProtKB-EC"/>
</dbReference>
<dbReference type="InterPro" id="IPR037523">
    <property type="entry name" value="VOC_core"/>
</dbReference>
<proteinExistence type="predicted"/>
<dbReference type="PROSITE" id="PS51819">
    <property type="entry name" value="VOC"/>
    <property type="match status" value="1"/>
</dbReference>
<evidence type="ECO:0000259" key="1">
    <source>
        <dbReference type="PROSITE" id="PS51819"/>
    </source>
</evidence>
<dbReference type="EC" id="2.5.1.18" evidence="2"/>
<feature type="domain" description="VOC" evidence="1">
    <location>
        <begin position="25"/>
        <end position="153"/>
    </location>
</feature>
<dbReference type="InterPro" id="IPR004360">
    <property type="entry name" value="Glyas_Fos-R_dOase_dom"/>
</dbReference>
<reference evidence="2" key="1">
    <citation type="submission" date="2013-11" db="EMBL/GenBank/DDBJ databases">
        <title>Draft genome sequence of the broad-host-range Rhizobium sp. LPU83 strain, a member of the low-genetic diversity Oregon-like Rhizobium sp. group.</title>
        <authorList>
            <person name="Wibberg D."/>
            <person name="Puehler A."/>
            <person name="Schlueter A."/>
        </authorList>
    </citation>
    <scope>NUCLEOTIDE SEQUENCE [LARGE SCALE GENOMIC DNA]</scope>
    <source>
        <strain evidence="2">LPU83</strain>
    </source>
</reference>
<dbReference type="PANTHER" id="PTHR46142:SF3">
    <property type="entry name" value="F18B13.24 PROTEIN"/>
    <property type="match status" value="1"/>
</dbReference>
<dbReference type="KEGG" id="rhl:LPU83_3599"/>
<sequence>MSSSTIACGPCWSVVATVAGVSSMMLHHVSIVATDLARSVAFYRNVFGLEQIERPPFSTDGAWFACGALQVHIIINPAGTFRRAATIDTADGHFAFRTDDFEGCIRGLIAKGFREDAPDGDPWRLRLRRNGPAGFPQAYLLDPDRNIIEINGAP</sequence>
<dbReference type="AlphaFoldDB" id="W6RD80"/>
<dbReference type="Gene3D" id="3.10.180.10">
    <property type="entry name" value="2,3-Dihydroxybiphenyl 1,2-Dioxygenase, domain 1"/>
    <property type="match status" value="1"/>
</dbReference>
<protein>
    <submittedName>
        <fullName evidence="2">Glutathione transferase fosA</fullName>
        <ecNumber evidence="2">2.5.1.18</ecNumber>
    </submittedName>
</protein>
<name>W6RD80_9HYPH</name>
<gene>
    <name evidence="2" type="primary">gloA5</name>
    <name evidence="2" type="ORF">LPU83_3599</name>
</gene>
<keyword evidence="2" id="KW-0808">Transferase</keyword>
<organism evidence="2 3">
    <name type="scientific">Rhizobium favelukesii</name>
    <dbReference type="NCBI Taxonomy" id="348824"/>
    <lineage>
        <taxon>Bacteria</taxon>
        <taxon>Pseudomonadati</taxon>
        <taxon>Pseudomonadota</taxon>
        <taxon>Alphaproteobacteria</taxon>
        <taxon>Hyphomicrobiales</taxon>
        <taxon>Rhizobiaceae</taxon>
        <taxon>Rhizobium/Agrobacterium group</taxon>
        <taxon>Rhizobium</taxon>
    </lineage>
</organism>
<evidence type="ECO:0000313" key="3">
    <source>
        <dbReference type="Proteomes" id="UP000019443"/>
    </source>
</evidence>
<dbReference type="Proteomes" id="UP000019443">
    <property type="component" value="Chromosome"/>
</dbReference>
<dbReference type="PANTHER" id="PTHR46142">
    <property type="match status" value="1"/>
</dbReference>
<dbReference type="EMBL" id="HG916852">
    <property type="protein sequence ID" value="CDM59242.1"/>
    <property type="molecule type" value="Genomic_DNA"/>
</dbReference>
<dbReference type="SUPFAM" id="SSF54593">
    <property type="entry name" value="Glyoxalase/Bleomycin resistance protein/Dihydroxybiphenyl dioxygenase"/>
    <property type="match status" value="1"/>
</dbReference>
<dbReference type="HOGENOM" id="CLU_046006_2_2_5"/>
<dbReference type="InterPro" id="IPR029068">
    <property type="entry name" value="Glyas_Bleomycin-R_OHBP_Dase"/>
</dbReference>
<dbReference type="eggNOG" id="COG0346">
    <property type="taxonomic scope" value="Bacteria"/>
</dbReference>
<dbReference type="Pfam" id="PF00903">
    <property type="entry name" value="Glyoxalase"/>
    <property type="match status" value="1"/>
</dbReference>